<sequence length="285" mass="32308">MITLHDISYLRLGCRDLDQMVDFGTRILGLELRERTATHAYLRGDNSAFNLCYIQGDERYDASAFEVPALADLAQAEQELSALGIAVQHGDEAACEERRVDAFISFTDPNDNRIELVYRPHVTGVRYFPSRDAGITEFGHFGLHSRDIERDLAFWTEVMSARVSDRIGDGALLRIDEVHHKIALFSSDTTGVQHVNFQVASIDDVMRAWYFLQEQGVPIVFGPGRHPTSTAIFIYFLGPDNRVYEYSSGVKRITDEAGYVPRHFEMKPSSFCMWGARPNVKEFSE</sequence>
<comment type="caution">
    <text evidence="2">The sequence shown here is derived from an EMBL/GenBank/DDBJ whole genome shotgun (WGS) entry which is preliminary data.</text>
</comment>
<feature type="domain" description="VOC" evidence="1">
    <location>
        <begin position="6"/>
        <end position="119"/>
    </location>
</feature>
<evidence type="ECO:0000259" key="1">
    <source>
        <dbReference type="PROSITE" id="PS51819"/>
    </source>
</evidence>
<dbReference type="RefSeq" id="WP_246950231.1">
    <property type="nucleotide sequence ID" value="NZ_JALKII010000003.1"/>
</dbReference>
<gene>
    <name evidence="2" type="ORF">MU846_05905</name>
</gene>
<dbReference type="PROSITE" id="PS51819">
    <property type="entry name" value="VOC"/>
    <property type="match status" value="2"/>
</dbReference>
<dbReference type="EMBL" id="JALKII010000003">
    <property type="protein sequence ID" value="MCK0537241.1"/>
    <property type="molecule type" value="Genomic_DNA"/>
</dbReference>
<dbReference type="InterPro" id="IPR029068">
    <property type="entry name" value="Glyas_Bleomycin-R_OHBP_Dase"/>
</dbReference>
<feature type="domain" description="VOC" evidence="1">
    <location>
        <begin position="137"/>
        <end position="249"/>
    </location>
</feature>
<protein>
    <submittedName>
        <fullName evidence="2">VOC family protein</fullName>
    </submittedName>
</protein>
<reference evidence="2" key="1">
    <citation type="submission" date="2022-04" db="EMBL/GenBank/DDBJ databases">
        <title>Alcanivorax sp. CY1518 draft genome sequence.</title>
        <authorList>
            <person name="Zhao G."/>
            <person name="An M."/>
        </authorList>
    </citation>
    <scope>NUCLEOTIDE SEQUENCE</scope>
    <source>
        <strain evidence="2">CY1518</strain>
    </source>
</reference>
<dbReference type="Proteomes" id="UP001165524">
    <property type="component" value="Unassembled WGS sequence"/>
</dbReference>
<dbReference type="CDD" id="cd08361">
    <property type="entry name" value="PpCmtC_N"/>
    <property type="match status" value="1"/>
</dbReference>
<dbReference type="InterPro" id="IPR037523">
    <property type="entry name" value="VOC_core"/>
</dbReference>
<dbReference type="Pfam" id="PF00903">
    <property type="entry name" value="Glyoxalase"/>
    <property type="match status" value="2"/>
</dbReference>
<evidence type="ECO:0000313" key="2">
    <source>
        <dbReference type="EMBL" id="MCK0537241.1"/>
    </source>
</evidence>
<keyword evidence="3" id="KW-1185">Reference proteome</keyword>
<name>A0ABT0E5Y8_9GAMM</name>
<organism evidence="2 3">
    <name type="scientific">Alcanivorax quisquiliarum</name>
    <dbReference type="NCBI Taxonomy" id="2933565"/>
    <lineage>
        <taxon>Bacteria</taxon>
        <taxon>Pseudomonadati</taxon>
        <taxon>Pseudomonadota</taxon>
        <taxon>Gammaproteobacteria</taxon>
        <taxon>Oceanospirillales</taxon>
        <taxon>Alcanivoracaceae</taxon>
        <taxon>Alcanivorax</taxon>
    </lineage>
</organism>
<dbReference type="Gene3D" id="3.10.180.10">
    <property type="entry name" value="2,3-Dihydroxybiphenyl 1,2-Dioxygenase, domain 1"/>
    <property type="match status" value="2"/>
</dbReference>
<dbReference type="InterPro" id="IPR004360">
    <property type="entry name" value="Glyas_Fos-R_dOase_dom"/>
</dbReference>
<dbReference type="SUPFAM" id="SSF54593">
    <property type="entry name" value="Glyoxalase/Bleomycin resistance protein/Dihydroxybiphenyl dioxygenase"/>
    <property type="match status" value="1"/>
</dbReference>
<accession>A0ABT0E5Y8</accession>
<proteinExistence type="predicted"/>
<evidence type="ECO:0000313" key="3">
    <source>
        <dbReference type="Proteomes" id="UP001165524"/>
    </source>
</evidence>